<name>V3ZI83_LOTGI</name>
<evidence type="ECO:0000313" key="3">
    <source>
        <dbReference type="EMBL" id="ESO82025.1"/>
    </source>
</evidence>
<dbReference type="Gene3D" id="1.10.287.40">
    <property type="entry name" value="Serine-tRNA synthetase, tRNA binding domain"/>
    <property type="match status" value="1"/>
</dbReference>
<accession>V3ZI83</accession>
<dbReference type="AlphaFoldDB" id="V3ZI83"/>
<dbReference type="Gene3D" id="3.30.930.10">
    <property type="entry name" value="Bira Bifunctional Protein, Domain 2"/>
    <property type="match status" value="1"/>
</dbReference>
<dbReference type="InterPro" id="IPR042103">
    <property type="entry name" value="SerRS_1_N_sf"/>
</dbReference>
<sequence>MNLGQLIARNHAFVAKLYRNSVSKKSFCRTNLTRRLKALSVTCPIRDNHTKSSSLYYPEEDYTVDVPVDIDLNLEKILASPASLKENLAERNITLDVDKLIQDFKLMCDLEKKKCDFESERKDIGKRVTELINLMKKSGENDNLVKSVDVLKSRGNKLKKLEKELSDRYFAIKHAVMLDGLKIPNRIHPETPTSAQILRSFGNIMDFSKSRSHIEIGREKDLIKFSDIGPKSFYLKGDLALCELELIDKTKKFLQQNGMTTFLLPDKVRSIIMEGCGFDVDSDKILTIHDPDPRESKVIDEHHLQGNSVQSFVAFLMRQMVDNSQLPLKYFSVGSRYVSGTELPGLFGGHQYANAVIFGASLSETESSNLFQEYSELIWSFLESFNLPIRQILVPVQDLSLSESLRSEFQMWSPSLEDFVNMGYLCMCDDFVSRRLMCLHDSKKEGSMFVHMIGGEVINITNLLALMLEYDLPLISNK</sequence>
<dbReference type="GO" id="GO:0005524">
    <property type="term" value="F:ATP binding"/>
    <property type="evidence" value="ECO:0007669"/>
    <property type="project" value="InterPro"/>
</dbReference>
<dbReference type="InterPro" id="IPR002317">
    <property type="entry name" value="Ser-tRNA-ligase_type_1"/>
</dbReference>
<evidence type="ECO:0000256" key="1">
    <source>
        <dbReference type="ARBA" id="ARBA00010728"/>
    </source>
</evidence>
<dbReference type="HOGENOM" id="CLU_571472_0_0_1"/>
<evidence type="ECO:0000313" key="4">
    <source>
        <dbReference type="Proteomes" id="UP000030746"/>
    </source>
</evidence>
<protein>
    <recommendedName>
        <fullName evidence="2">Aminoacyl-tRNA synthetase class II (G/ P/ S/T) domain-containing protein</fullName>
    </recommendedName>
</protein>
<dbReference type="OMA" id="CNCTDFI"/>
<gene>
    <name evidence="3" type="ORF">LOTGIDRAFT_170435</name>
</gene>
<dbReference type="Proteomes" id="UP000030746">
    <property type="component" value="Unassembled WGS sequence"/>
</dbReference>
<dbReference type="InterPro" id="IPR010978">
    <property type="entry name" value="tRNA-bd_arm"/>
</dbReference>
<dbReference type="GO" id="GO:0006434">
    <property type="term" value="P:seryl-tRNA aminoacylation"/>
    <property type="evidence" value="ECO:0007669"/>
    <property type="project" value="InterPro"/>
</dbReference>
<dbReference type="EMBL" id="KB204066">
    <property type="protein sequence ID" value="ESO82025.1"/>
    <property type="molecule type" value="Genomic_DNA"/>
</dbReference>
<dbReference type="OrthoDB" id="24683at2759"/>
<organism evidence="3 4">
    <name type="scientific">Lottia gigantea</name>
    <name type="common">Giant owl limpet</name>
    <dbReference type="NCBI Taxonomy" id="225164"/>
    <lineage>
        <taxon>Eukaryota</taxon>
        <taxon>Metazoa</taxon>
        <taxon>Spiralia</taxon>
        <taxon>Lophotrochozoa</taxon>
        <taxon>Mollusca</taxon>
        <taxon>Gastropoda</taxon>
        <taxon>Patellogastropoda</taxon>
        <taxon>Lottioidea</taxon>
        <taxon>Lottiidae</taxon>
        <taxon>Lottia</taxon>
    </lineage>
</organism>
<dbReference type="SUPFAM" id="SSF55681">
    <property type="entry name" value="Class II aaRS and biotin synthetases"/>
    <property type="match status" value="1"/>
</dbReference>
<dbReference type="Pfam" id="PF00587">
    <property type="entry name" value="tRNA-synt_2b"/>
    <property type="match status" value="1"/>
</dbReference>
<dbReference type="SUPFAM" id="SSF46589">
    <property type="entry name" value="tRNA-binding arm"/>
    <property type="match status" value="1"/>
</dbReference>
<proteinExistence type="inferred from homology"/>
<dbReference type="GO" id="GO:0004828">
    <property type="term" value="F:serine-tRNA ligase activity"/>
    <property type="evidence" value="ECO:0007669"/>
    <property type="project" value="InterPro"/>
</dbReference>
<dbReference type="KEGG" id="lgi:LOTGIDRAFT_170435"/>
<dbReference type="InterPro" id="IPR002314">
    <property type="entry name" value="aa-tRNA-synt_IIb"/>
</dbReference>
<reference evidence="3 4" key="1">
    <citation type="journal article" date="2013" name="Nature">
        <title>Insights into bilaterian evolution from three spiralian genomes.</title>
        <authorList>
            <person name="Simakov O."/>
            <person name="Marletaz F."/>
            <person name="Cho S.J."/>
            <person name="Edsinger-Gonzales E."/>
            <person name="Havlak P."/>
            <person name="Hellsten U."/>
            <person name="Kuo D.H."/>
            <person name="Larsson T."/>
            <person name="Lv J."/>
            <person name="Arendt D."/>
            <person name="Savage R."/>
            <person name="Osoegawa K."/>
            <person name="de Jong P."/>
            <person name="Grimwood J."/>
            <person name="Chapman J.A."/>
            <person name="Shapiro H."/>
            <person name="Aerts A."/>
            <person name="Otillar R.P."/>
            <person name="Terry A.Y."/>
            <person name="Boore J.L."/>
            <person name="Grigoriev I.V."/>
            <person name="Lindberg D.R."/>
            <person name="Seaver E.C."/>
            <person name="Weisblat D.A."/>
            <person name="Putnam N.H."/>
            <person name="Rokhsar D.S."/>
        </authorList>
    </citation>
    <scope>NUCLEOTIDE SEQUENCE [LARGE SCALE GENOMIC DNA]</scope>
</reference>
<feature type="domain" description="Aminoacyl-tRNA synthetase class II (G/ P/ S/T)" evidence="2">
    <location>
        <begin position="300"/>
        <end position="469"/>
    </location>
</feature>
<keyword evidence="4" id="KW-1185">Reference proteome</keyword>
<dbReference type="RefSeq" id="XP_009067325.1">
    <property type="nucleotide sequence ID" value="XM_009069077.1"/>
</dbReference>
<comment type="similarity">
    <text evidence="1">Belongs to the class-II aminoacyl-tRNA synthetase family. Type-1 seryl-tRNA synthetase subfamily.</text>
</comment>
<dbReference type="InterPro" id="IPR045864">
    <property type="entry name" value="aa-tRNA-synth_II/BPL/LPL"/>
</dbReference>
<evidence type="ECO:0000259" key="2">
    <source>
        <dbReference type="Pfam" id="PF00587"/>
    </source>
</evidence>
<dbReference type="PANTHER" id="PTHR11778">
    <property type="entry name" value="SERYL-TRNA SYNTHETASE"/>
    <property type="match status" value="1"/>
</dbReference>
<dbReference type="PIRSF" id="PIRSF001529">
    <property type="entry name" value="Ser-tRNA-synth_IIa"/>
    <property type="match status" value="1"/>
</dbReference>
<dbReference type="STRING" id="225164.V3ZI83"/>
<dbReference type="GeneID" id="20241400"/>
<dbReference type="CTD" id="20241400"/>